<evidence type="ECO:0000313" key="2">
    <source>
        <dbReference type="Proteomes" id="UP001321543"/>
    </source>
</evidence>
<accession>A0ABM8FRH6</accession>
<proteinExistence type="predicted"/>
<evidence type="ECO:0000313" key="1">
    <source>
        <dbReference type="EMBL" id="BDZ38076.1"/>
    </source>
</evidence>
<reference evidence="2" key="1">
    <citation type="journal article" date="2019" name="Int. J. Syst. Evol. Microbiol.">
        <title>The Global Catalogue of Microorganisms (GCM) 10K type strain sequencing project: providing services to taxonomists for standard genome sequencing and annotation.</title>
        <authorList>
            <consortium name="The Broad Institute Genomics Platform"/>
            <consortium name="The Broad Institute Genome Sequencing Center for Infectious Disease"/>
            <person name="Wu L."/>
            <person name="Ma J."/>
        </authorList>
    </citation>
    <scope>NUCLEOTIDE SEQUENCE [LARGE SCALE GENOMIC DNA]</scope>
    <source>
        <strain evidence="2">NBRC 106310</strain>
    </source>
</reference>
<name>A0ABM8FRH6_9MICO</name>
<organism evidence="1 2">
    <name type="scientific">Microbacterium suwonense</name>
    <dbReference type="NCBI Taxonomy" id="683047"/>
    <lineage>
        <taxon>Bacteria</taxon>
        <taxon>Bacillati</taxon>
        <taxon>Actinomycetota</taxon>
        <taxon>Actinomycetes</taxon>
        <taxon>Micrococcales</taxon>
        <taxon>Microbacteriaceae</taxon>
        <taxon>Microbacterium</taxon>
    </lineage>
</organism>
<dbReference type="EMBL" id="AP027728">
    <property type="protein sequence ID" value="BDZ38076.1"/>
    <property type="molecule type" value="Genomic_DNA"/>
</dbReference>
<keyword evidence="2" id="KW-1185">Reference proteome</keyword>
<gene>
    <name evidence="1" type="ORF">GCM10025863_06900</name>
</gene>
<dbReference type="Proteomes" id="UP001321543">
    <property type="component" value="Chromosome"/>
</dbReference>
<dbReference type="RefSeq" id="WP_286301930.1">
    <property type="nucleotide sequence ID" value="NZ_AP027728.1"/>
</dbReference>
<protein>
    <submittedName>
        <fullName evidence="1">Uncharacterized protein</fullName>
    </submittedName>
</protein>
<sequence>MSDHTDESKAREEWTRRYGTCNCNECETQRETFVAGVLYAVNWLFPSKNDA</sequence>